<name>A0A975B9P5_9BACT</name>
<evidence type="ECO:0000313" key="2">
    <source>
        <dbReference type="Proteomes" id="UP000663720"/>
    </source>
</evidence>
<dbReference type="KEGG" id="dli:dnl_37470"/>
<sequence>MNSEKVYLLAKGVQVRKEIFGLLFYDYRGPRLYFVPSKDLFTDTFFNGSQSVKKLAEALCSSTALPCKQIQDQINKVLEMLEGKGLIYGQSIC</sequence>
<dbReference type="Proteomes" id="UP000663720">
    <property type="component" value="Chromosome"/>
</dbReference>
<accession>A0A975B9P5</accession>
<dbReference type="Pfam" id="PF26520">
    <property type="entry name" value="MftB_chaperone"/>
    <property type="match status" value="1"/>
</dbReference>
<dbReference type="RefSeq" id="WP_207687447.1">
    <property type="nucleotide sequence ID" value="NZ_CP061799.1"/>
</dbReference>
<protein>
    <submittedName>
        <fullName evidence="1">Electron carrier mycofactocin, MtfB-like</fullName>
    </submittedName>
</protein>
<dbReference type="AlphaFoldDB" id="A0A975B9P5"/>
<dbReference type="InterPro" id="IPR023850">
    <property type="entry name" value="MftB"/>
</dbReference>
<gene>
    <name evidence="1" type="ORF">dnl_37470</name>
</gene>
<proteinExistence type="predicted"/>
<dbReference type="NCBIfam" id="TIGR03967">
    <property type="entry name" value="mycofact_MftB"/>
    <property type="match status" value="1"/>
</dbReference>
<keyword evidence="2" id="KW-1185">Reference proteome</keyword>
<evidence type="ECO:0000313" key="1">
    <source>
        <dbReference type="EMBL" id="QTA81412.1"/>
    </source>
</evidence>
<organism evidence="1 2">
    <name type="scientific">Desulfonema limicola</name>
    <dbReference type="NCBI Taxonomy" id="45656"/>
    <lineage>
        <taxon>Bacteria</taxon>
        <taxon>Pseudomonadati</taxon>
        <taxon>Thermodesulfobacteriota</taxon>
        <taxon>Desulfobacteria</taxon>
        <taxon>Desulfobacterales</taxon>
        <taxon>Desulfococcaceae</taxon>
        <taxon>Desulfonema</taxon>
    </lineage>
</organism>
<reference evidence="1" key="1">
    <citation type="journal article" date="2021" name="Microb. Physiol.">
        <title>Proteogenomic Insights into the Physiology of Marine, Sulfate-Reducing, Filamentous Desulfonema limicola and Desulfonema magnum.</title>
        <authorList>
            <person name="Schnaars V."/>
            <person name="Wohlbrand L."/>
            <person name="Scheve S."/>
            <person name="Hinrichs C."/>
            <person name="Reinhardt R."/>
            <person name="Rabus R."/>
        </authorList>
    </citation>
    <scope>NUCLEOTIDE SEQUENCE</scope>
    <source>
        <strain evidence="1">5ac10</strain>
    </source>
</reference>
<dbReference type="EMBL" id="CP061799">
    <property type="protein sequence ID" value="QTA81412.1"/>
    <property type="molecule type" value="Genomic_DNA"/>
</dbReference>